<keyword evidence="5" id="KW-1003">Cell membrane</keyword>
<dbReference type="InterPro" id="IPR017871">
    <property type="entry name" value="ABC_transporter-like_CS"/>
</dbReference>
<evidence type="ECO:0000313" key="11">
    <source>
        <dbReference type="EMBL" id="HGB14618.1"/>
    </source>
</evidence>
<keyword evidence="6" id="KW-0547">Nucleotide-binding</keyword>
<evidence type="ECO:0000256" key="8">
    <source>
        <dbReference type="ARBA" id="ARBA00022967"/>
    </source>
</evidence>
<dbReference type="AlphaFoldDB" id="A0A7C3SKW8"/>
<dbReference type="GO" id="GO:0005524">
    <property type="term" value="F:ATP binding"/>
    <property type="evidence" value="ECO:0007669"/>
    <property type="project" value="UniProtKB-KW"/>
</dbReference>
<dbReference type="PROSITE" id="PS00211">
    <property type="entry name" value="ABC_TRANSPORTER_1"/>
    <property type="match status" value="1"/>
</dbReference>
<organism evidence="11">
    <name type="scientific">Desulfobacca acetoxidans</name>
    <dbReference type="NCBI Taxonomy" id="60893"/>
    <lineage>
        <taxon>Bacteria</taxon>
        <taxon>Pseudomonadati</taxon>
        <taxon>Thermodesulfobacteriota</taxon>
        <taxon>Desulfobaccia</taxon>
        <taxon>Desulfobaccales</taxon>
        <taxon>Desulfobaccaceae</taxon>
        <taxon>Desulfobacca</taxon>
    </lineage>
</organism>
<dbReference type="GO" id="GO:0016887">
    <property type="term" value="F:ATP hydrolysis activity"/>
    <property type="evidence" value="ECO:0007669"/>
    <property type="project" value="InterPro"/>
</dbReference>
<dbReference type="PANTHER" id="PTHR42711:SF5">
    <property type="entry name" value="ABC TRANSPORTER ATP-BINDING PROTEIN NATA"/>
    <property type="match status" value="1"/>
</dbReference>
<keyword evidence="7 11" id="KW-0067">ATP-binding</keyword>
<reference evidence="11" key="1">
    <citation type="journal article" date="2020" name="mSystems">
        <title>Genome- and Community-Level Interaction Insights into Carbon Utilization and Element Cycling Functions of Hydrothermarchaeota in Hydrothermal Sediment.</title>
        <authorList>
            <person name="Zhou Z."/>
            <person name="Liu Y."/>
            <person name="Xu W."/>
            <person name="Pan J."/>
            <person name="Luo Z.H."/>
            <person name="Li M."/>
        </authorList>
    </citation>
    <scope>NUCLEOTIDE SEQUENCE [LARGE SCALE GENOMIC DNA]</scope>
    <source>
        <strain evidence="11">SpSt-776</strain>
    </source>
</reference>
<evidence type="ECO:0000256" key="9">
    <source>
        <dbReference type="ARBA" id="ARBA00023136"/>
    </source>
</evidence>
<evidence type="ECO:0000259" key="10">
    <source>
        <dbReference type="PROSITE" id="PS50893"/>
    </source>
</evidence>
<comment type="subcellular location">
    <subcellularLocation>
        <location evidence="1">Cell membrane</location>
    </subcellularLocation>
</comment>
<name>A0A7C3SKW8_9BACT</name>
<dbReference type="GO" id="GO:0005886">
    <property type="term" value="C:plasma membrane"/>
    <property type="evidence" value="ECO:0007669"/>
    <property type="project" value="UniProtKB-SubCell"/>
</dbReference>
<comment type="caution">
    <text evidence="11">The sequence shown here is derived from an EMBL/GenBank/DDBJ whole genome shotgun (WGS) entry which is preliminary data.</text>
</comment>
<dbReference type="EMBL" id="DTHB01000042">
    <property type="protein sequence ID" value="HGB14618.1"/>
    <property type="molecule type" value="Genomic_DNA"/>
</dbReference>
<comment type="similarity">
    <text evidence="2">Belongs to the ABC transporter superfamily.</text>
</comment>
<evidence type="ECO:0000256" key="1">
    <source>
        <dbReference type="ARBA" id="ARBA00004236"/>
    </source>
</evidence>
<dbReference type="InterPro" id="IPR003593">
    <property type="entry name" value="AAA+_ATPase"/>
</dbReference>
<protein>
    <submittedName>
        <fullName evidence="11">ATP-binding cassette domain-containing protein</fullName>
    </submittedName>
</protein>
<feature type="domain" description="ABC transporter" evidence="10">
    <location>
        <begin position="2"/>
        <end position="230"/>
    </location>
</feature>
<evidence type="ECO:0000256" key="4">
    <source>
        <dbReference type="ARBA" id="ARBA00022458"/>
    </source>
</evidence>
<evidence type="ECO:0000256" key="2">
    <source>
        <dbReference type="ARBA" id="ARBA00005417"/>
    </source>
</evidence>
<evidence type="ECO:0000256" key="3">
    <source>
        <dbReference type="ARBA" id="ARBA00022448"/>
    </source>
</evidence>
<dbReference type="InterPro" id="IPR050763">
    <property type="entry name" value="ABC_transporter_ATP-binding"/>
</dbReference>
<dbReference type="InterPro" id="IPR027417">
    <property type="entry name" value="P-loop_NTPase"/>
</dbReference>
<keyword evidence="4" id="KW-0536">Nodulation</keyword>
<accession>A0A7C3SKW8</accession>
<dbReference type="PANTHER" id="PTHR42711">
    <property type="entry name" value="ABC TRANSPORTER ATP-BINDING PROTEIN"/>
    <property type="match status" value="1"/>
</dbReference>
<evidence type="ECO:0000256" key="7">
    <source>
        <dbReference type="ARBA" id="ARBA00022840"/>
    </source>
</evidence>
<keyword evidence="3" id="KW-0813">Transport</keyword>
<keyword evidence="9" id="KW-0472">Membrane</keyword>
<dbReference type="SMART" id="SM00382">
    <property type="entry name" value="AAA"/>
    <property type="match status" value="1"/>
</dbReference>
<dbReference type="Gene3D" id="3.40.50.300">
    <property type="entry name" value="P-loop containing nucleotide triphosphate hydrolases"/>
    <property type="match status" value="1"/>
</dbReference>
<dbReference type="Pfam" id="PF00005">
    <property type="entry name" value="ABC_tran"/>
    <property type="match status" value="1"/>
</dbReference>
<evidence type="ECO:0000256" key="6">
    <source>
        <dbReference type="ARBA" id="ARBA00022741"/>
    </source>
</evidence>
<proteinExistence type="inferred from homology"/>
<dbReference type="FunFam" id="3.40.50.300:FF:000589">
    <property type="entry name" value="ABC transporter, ATP-binding subunit"/>
    <property type="match status" value="1"/>
</dbReference>
<keyword evidence="8" id="KW-1278">Translocase</keyword>
<sequence length="277" mass="31274">MIETQDLSKRYQKIVALDGLTLTVERGEVFGLLGPNGAGKTTTLKILTTLAKPTRGWAKIGGHDVEREPLKVKRLIGVSPQEINLDKELTAYENLWIYGMLHRVPDLKTRVRELLEQGGLAARARHFVKDFSGGMQRRLQILRALMSRPQVLFLDEPTVGLDPQVRRQLWDWILGFKAAGMTIMLTTHYIEEAEILCDRVGILSRGRLIALDSPRALIGRLGGYVLESLDKGRRRYLLVKNPEEAYAQAQGELEGVIIRRVNLEDVFIQLTGERLQA</sequence>
<dbReference type="PROSITE" id="PS50893">
    <property type="entry name" value="ABC_TRANSPORTER_2"/>
    <property type="match status" value="1"/>
</dbReference>
<evidence type="ECO:0000256" key="5">
    <source>
        <dbReference type="ARBA" id="ARBA00022475"/>
    </source>
</evidence>
<dbReference type="SUPFAM" id="SSF52540">
    <property type="entry name" value="P-loop containing nucleoside triphosphate hydrolases"/>
    <property type="match status" value="1"/>
</dbReference>
<dbReference type="InterPro" id="IPR003439">
    <property type="entry name" value="ABC_transporter-like_ATP-bd"/>
</dbReference>
<gene>
    <name evidence="11" type="ORF">ENV62_05210</name>
</gene>